<comment type="subcellular location">
    <subcellularLocation>
        <location evidence="1">Mitochondrion</location>
    </subcellularLocation>
</comment>
<dbReference type="GO" id="GO:0003735">
    <property type="term" value="F:structural constituent of ribosome"/>
    <property type="evidence" value="ECO:0007669"/>
    <property type="project" value="InterPro"/>
</dbReference>
<gene>
    <name evidence="9" type="ORF">F5X68DRAFT_272764</name>
</gene>
<evidence type="ECO:0000256" key="4">
    <source>
        <dbReference type="ARBA" id="ARBA00023128"/>
    </source>
</evidence>
<dbReference type="OrthoDB" id="5542239at2759"/>
<evidence type="ECO:0000256" key="3">
    <source>
        <dbReference type="ARBA" id="ARBA00022980"/>
    </source>
</evidence>
<keyword evidence="5" id="KW-0687">Ribonucleoprotein</keyword>
<keyword evidence="10" id="KW-1185">Reference proteome</keyword>
<evidence type="ECO:0000256" key="5">
    <source>
        <dbReference type="ARBA" id="ARBA00023274"/>
    </source>
</evidence>
<dbReference type="Proteomes" id="UP000770015">
    <property type="component" value="Unassembled WGS sequence"/>
</dbReference>
<evidence type="ECO:0000313" key="9">
    <source>
        <dbReference type="EMBL" id="KAH6695397.1"/>
    </source>
</evidence>
<evidence type="ECO:0000256" key="6">
    <source>
        <dbReference type="ARBA" id="ARBA00035137"/>
    </source>
</evidence>
<feature type="compositionally biased region" description="Acidic residues" evidence="8">
    <location>
        <begin position="225"/>
        <end position="240"/>
    </location>
</feature>
<comment type="caution">
    <text evidence="9">The sequence shown here is derived from an EMBL/GenBank/DDBJ whole genome shotgun (WGS) entry which is preliminary data.</text>
</comment>
<evidence type="ECO:0000256" key="2">
    <source>
        <dbReference type="ARBA" id="ARBA00009864"/>
    </source>
</evidence>
<proteinExistence type="inferred from homology"/>
<dbReference type="GO" id="GO:0005763">
    <property type="term" value="C:mitochondrial small ribosomal subunit"/>
    <property type="evidence" value="ECO:0007669"/>
    <property type="project" value="InterPro"/>
</dbReference>
<keyword evidence="4" id="KW-0496">Mitochondrion</keyword>
<dbReference type="CDD" id="cd23701">
    <property type="entry name" value="At1g26750"/>
    <property type="match status" value="1"/>
</dbReference>
<dbReference type="EMBL" id="JAGSXJ010000002">
    <property type="protein sequence ID" value="KAH6695397.1"/>
    <property type="molecule type" value="Genomic_DNA"/>
</dbReference>
<evidence type="ECO:0000256" key="8">
    <source>
        <dbReference type="SAM" id="MobiDB-lite"/>
    </source>
</evidence>
<evidence type="ECO:0000256" key="7">
    <source>
        <dbReference type="ARBA" id="ARBA00035421"/>
    </source>
</evidence>
<reference evidence="9" key="1">
    <citation type="journal article" date="2021" name="Nat. Commun.">
        <title>Genetic determinants of endophytism in the Arabidopsis root mycobiome.</title>
        <authorList>
            <person name="Mesny F."/>
            <person name="Miyauchi S."/>
            <person name="Thiergart T."/>
            <person name="Pickel B."/>
            <person name="Atanasova L."/>
            <person name="Karlsson M."/>
            <person name="Huettel B."/>
            <person name="Barry K.W."/>
            <person name="Haridas S."/>
            <person name="Chen C."/>
            <person name="Bauer D."/>
            <person name="Andreopoulos W."/>
            <person name="Pangilinan J."/>
            <person name="LaButti K."/>
            <person name="Riley R."/>
            <person name="Lipzen A."/>
            <person name="Clum A."/>
            <person name="Drula E."/>
            <person name="Henrissat B."/>
            <person name="Kohler A."/>
            <person name="Grigoriev I.V."/>
            <person name="Martin F.M."/>
            <person name="Hacquard S."/>
        </authorList>
    </citation>
    <scope>NUCLEOTIDE SEQUENCE</scope>
    <source>
        <strain evidence="9">MPI-SDFR-AT-0117</strain>
    </source>
</reference>
<feature type="region of interest" description="Disordered" evidence="8">
    <location>
        <begin position="220"/>
        <end position="240"/>
    </location>
</feature>
<keyword evidence="3 9" id="KW-0689">Ribosomal protein</keyword>
<sequence>MKSRQLRPLRVYETLTHEMANRILPQYQVHEPAWYKVVNKIPPAEIATRPIPIRHKAFQSNSRKPKKIWMPQNIVYEEDALRATFFKEHPWELARPRVVLEADGKDHQKVDWSKGVRQRGIPLSGECVVQRQMWLMHEGKKTKHEAYDIARREFYALRQEEEIERRVQREEARHVGAYFGMNKNQISQVLEDKEFDLWKSWAKDEVTRVGAARASAYADFGSDPEAAEAGDEVVEEEIAP</sequence>
<dbReference type="Pfam" id="PF13741">
    <property type="entry name" value="MRP-S25"/>
    <property type="match status" value="1"/>
</dbReference>
<dbReference type="InterPro" id="IPR016939">
    <property type="entry name" value="Ribosomal_mS23_fun"/>
</dbReference>
<dbReference type="AlphaFoldDB" id="A0A9P8VKW2"/>
<accession>A0A9P8VKW2</accession>
<comment type="similarity">
    <text evidence="2">Belongs to the mitochondrion-specific ribosomal protein mS23 family.</text>
</comment>
<protein>
    <recommendedName>
        <fullName evidence="6">Small ribosomal subunit protein mS23</fullName>
    </recommendedName>
    <alternativeName>
        <fullName evidence="7">37S ribosomal protein S25, mitochondrial</fullName>
    </alternativeName>
</protein>
<evidence type="ECO:0000313" key="10">
    <source>
        <dbReference type="Proteomes" id="UP000770015"/>
    </source>
</evidence>
<organism evidence="9 10">
    <name type="scientific">Plectosphaerella plurivora</name>
    <dbReference type="NCBI Taxonomy" id="936078"/>
    <lineage>
        <taxon>Eukaryota</taxon>
        <taxon>Fungi</taxon>
        <taxon>Dikarya</taxon>
        <taxon>Ascomycota</taxon>
        <taxon>Pezizomycotina</taxon>
        <taxon>Sordariomycetes</taxon>
        <taxon>Hypocreomycetidae</taxon>
        <taxon>Glomerellales</taxon>
        <taxon>Plectosphaerellaceae</taxon>
        <taxon>Plectosphaerella</taxon>
    </lineage>
</organism>
<dbReference type="PANTHER" id="PTHR37799">
    <property type="entry name" value="37S RIBOSOMAL PROTEIN S25, MITOCHONDRIAL"/>
    <property type="match status" value="1"/>
</dbReference>
<evidence type="ECO:0000256" key="1">
    <source>
        <dbReference type="ARBA" id="ARBA00004173"/>
    </source>
</evidence>
<dbReference type="InterPro" id="IPR059242">
    <property type="entry name" value="mS23_dom"/>
</dbReference>
<name>A0A9P8VKW2_9PEZI</name>
<dbReference type="PANTHER" id="PTHR37799:SF1">
    <property type="entry name" value="SMALL RIBOSOMAL SUBUNIT PROTEIN MS23"/>
    <property type="match status" value="1"/>
</dbReference>